<feature type="non-terminal residue" evidence="10">
    <location>
        <position position="1"/>
    </location>
</feature>
<dbReference type="GeneID" id="106528612"/>
<gene>
    <name evidence="10" type="primary">LOC106528612</name>
</gene>
<dbReference type="OrthoDB" id="10017003at2759"/>
<dbReference type="GO" id="GO:0005886">
    <property type="term" value="C:plasma membrane"/>
    <property type="evidence" value="ECO:0007669"/>
    <property type="project" value="UniProtKB-SubCell"/>
</dbReference>
<evidence type="ECO:0000313" key="10">
    <source>
        <dbReference type="RefSeq" id="XP_013879278.1"/>
    </source>
</evidence>
<dbReference type="InterPro" id="IPR017452">
    <property type="entry name" value="GPCR_Rhodpsn_7TM"/>
</dbReference>
<dbReference type="InterPro" id="IPR000276">
    <property type="entry name" value="GPCR_Rhodpsn"/>
</dbReference>
<feature type="transmembrane region" description="Helical" evidence="7">
    <location>
        <begin position="183"/>
        <end position="203"/>
    </location>
</feature>
<evidence type="ECO:0000256" key="5">
    <source>
        <dbReference type="ARBA" id="ARBA00023224"/>
    </source>
</evidence>
<dbReference type="PROSITE" id="PS50262">
    <property type="entry name" value="G_PROTEIN_RECEP_F1_2"/>
    <property type="match status" value="1"/>
</dbReference>
<dbReference type="KEGG" id="alim:106528612"/>
<dbReference type="GO" id="GO:0004984">
    <property type="term" value="F:olfactory receptor activity"/>
    <property type="evidence" value="ECO:0007669"/>
    <property type="project" value="InterPro"/>
</dbReference>
<dbReference type="AlphaFoldDB" id="A0A2I4CH13"/>
<keyword evidence="4 7" id="KW-0472">Membrane</keyword>
<proteinExistence type="inferred from homology"/>
<feature type="transmembrane region" description="Helical" evidence="7">
    <location>
        <begin position="154"/>
        <end position="171"/>
    </location>
</feature>
<reference evidence="10" key="1">
    <citation type="submission" date="2025-08" db="UniProtKB">
        <authorList>
            <consortium name="RefSeq"/>
        </authorList>
    </citation>
    <scope>IDENTIFICATION</scope>
    <source>
        <strain evidence="10">Quisiro</strain>
        <tissue evidence="10">Liver</tissue>
    </source>
</reference>
<dbReference type="InParanoid" id="A0A2I4CH13"/>
<evidence type="ECO:0000313" key="9">
    <source>
        <dbReference type="Proteomes" id="UP000192220"/>
    </source>
</evidence>
<keyword evidence="7" id="KW-1003">Cell membrane</keyword>
<dbReference type="Gene3D" id="1.20.1070.10">
    <property type="entry name" value="Rhodopsin 7-helix transmembrane proteins"/>
    <property type="match status" value="1"/>
</dbReference>
<dbReference type="PANTHER" id="PTHR26451">
    <property type="entry name" value="G_PROTEIN_RECEP_F1_2 DOMAIN-CONTAINING PROTEIN"/>
    <property type="match status" value="1"/>
</dbReference>
<comment type="similarity">
    <text evidence="6">Belongs to the G-protein coupled receptor 1 family.</text>
</comment>
<dbReference type="RefSeq" id="XP_013879278.1">
    <property type="nucleotide sequence ID" value="XM_014023824.1"/>
</dbReference>
<keyword evidence="7" id="KW-0716">Sensory transduction</keyword>
<dbReference type="InterPro" id="IPR000725">
    <property type="entry name" value="Olfact_rcpt"/>
</dbReference>
<protein>
    <recommendedName>
        <fullName evidence="7">Olfactory receptor</fullName>
    </recommendedName>
</protein>
<evidence type="ECO:0000259" key="8">
    <source>
        <dbReference type="PROSITE" id="PS50262"/>
    </source>
</evidence>
<keyword evidence="9" id="KW-1185">Reference proteome</keyword>
<evidence type="ECO:0000256" key="4">
    <source>
        <dbReference type="ARBA" id="ARBA00023136"/>
    </source>
</evidence>
<dbReference type="GO" id="GO:0004930">
    <property type="term" value="F:G protein-coupled receptor activity"/>
    <property type="evidence" value="ECO:0007669"/>
    <property type="project" value="UniProtKB-KW"/>
</dbReference>
<feature type="transmembrane region" description="Helical" evidence="7">
    <location>
        <begin position="12"/>
        <end position="32"/>
    </location>
</feature>
<dbReference type="PROSITE" id="PS00237">
    <property type="entry name" value="G_PROTEIN_RECEP_F1_1"/>
    <property type="match status" value="1"/>
</dbReference>
<keyword evidence="6" id="KW-0675">Receptor</keyword>
<evidence type="ECO:0000256" key="3">
    <source>
        <dbReference type="ARBA" id="ARBA00022989"/>
    </source>
</evidence>
<feature type="domain" description="G-protein coupled receptors family 1 profile" evidence="8">
    <location>
        <begin position="1"/>
        <end position="201"/>
    </location>
</feature>
<keyword evidence="6" id="KW-0297">G-protein coupled receptor</keyword>
<dbReference type="Proteomes" id="UP000192220">
    <property type="component" value="Unplaced"/>
</dbReference>
<keyword evidence="2 6" id="KW-0812">Transmembrane</keyword>
<dbReference type="PRINTS" id="PR00237">
    <property type="entry name" value="GPCRRHODOPSN"/>
</dbReference>
<feature type="transmembrane region" description="Helical" evidence="7">
    <location>
        <begin position="53"/>
        <end position="76"/>
    </location>
</feature>
<accession>A0A2I4CH13</accession>
<dbReference type="PRINTS" id="PR00245">
    <property type="entry name" value="OLFACTORYR"/>
</dbReference>
<dbReference type="SUPFAM" id="SSF81321">
    <property type="entry name" value="Family A G protein-coupled receptor-like"/>
    <property type="match status" value="1"/>
</dbReference>
<organism evidence="9 10">
    <name type="scientific">Austrofundulus limnaeus</name>
    <name type="common">Annual killifish</name>
    <dbReference type="NCBI Taxonomy" id="52670"/>
    <lineage>
        <taxon>Eukaryota</taxon>
        <taxon>Metazoa</taxon>
        <taxon>Chordata</taxon>
        <taxon>Craniata</taxon>
        <taxon>Vertebrata</taxon>
        <taxon>Euteleostomi</taxon>
        <taxon>Actinopterygii</taxon>
        <taxon>Neopterygii</taxon>
        <taxon>Teleostei</taxon>
        <taxon>Neoteleostei</taxon>
        <taxon>Acanthomorphata</taxon>
        <taxon>Ovalentaria</taxon>
        <taxon>Atherinomorphae</taxon>
        <taxon>Cyprinodontiformes</taxon>
        <taxon>Rivulidae</taxon>
        <taxon>Austrofundulus</taxon>
    </lineage>
</organism>
<evidence type="ECO:0000256" key="6">
    <source>
        <dbReference type="RuleBase" id="RU000688"/>
    </source>
</evidence>
<evidence type="ECO:0000256" key="2">
    <source>
        <dbReference type="ARBA" id="ARBA00022692"/>
    </source>
</evidence>
<evidence type="ECO:0000256" key="7">
    <source>
        <dbReference type="RuleBase" id="RU363047"/>
    </source>
</evidence>
<name>A0A2I4CH13_AUSLI</name>
<dbReference type="PANTHER" id="PTHR26451:SF847">
    <property type="entry name" value="ODORANT RECEPTOR-RELATED"/>
    <property type="match status" value="1"/>
</dbReference>
<dbReference type="GO" id="GO:0005549">
    <property type="term" value="F:odorant binding"/>
    <property type="evidence" value="ECO:0007669"/>
    <property type="project" value="TreeGrafter"/>
</dbReference>
<keyword evidence="3 7" id="KW-1133">Transmembrane helix</keyword>
<comment type="subcellular location">
    <subcellularLocation>
        <location evidence="7">Cell membrane</location>
        <topology evidence="7">Multi-pass membrane protein</topology>
    </subcellularLocation>
    <subcellularLocation>
        <location evidence="1">Membrane</location>
        <topology evidence="1">Multi-pass membrane protein</topology>
    </subcellularLocation>
</comment>
<dbReference type="InterPro" id="IPR052921">
    <property type="entry name" value="GPCR1_Superfamily_Member"/>
</dbReference>
<evidence type="ECO:0000256" key="1">
    <source>
        <dbReference type="ARBA" id="ARBA00004141"/>
    </source>
</evidence>
<sequence length="216" mass="24705">TPYISYSTCLFQFFIFYTLGGAEFILLAVMAFDRYVSICKPLRYHTIMTKNAVNIFLIFVWFFPACHITVTTVLIAKAKICNLSLNGIICNNAVFTLQCVRSKPLTVFGLISLIDLVIFPMLFIVFTYAIIFMKACQNFKTFSRKAAETCIPHLLVLFSSSYLVAYDVIIARVESEFPKTVRFLMTLQLFLYQPLINPFIYGLKMKGISKGLRLLL</sequence>
<dbReference type="Pfam" id="PF13853">
    <property type="entry name" value="7tm_4"/>
    <property type="match status" value="1"/>
</dbReference>
<feature type="transmembrane region" description="Helical" evidence="7">
    <location>
        <begin position="107"/>
        <end position="133"/>
    </location>
</feature>
<keyword evidence="7" id="KW-0552">Olfaction</keyword>
<keyword evidence="5 6" id="KW-0807">Transducer</keyword>